<dbReference type="GO" id="GO:0005739">
    <property type="term" value="C:mitochondrion"/>
    <property type="evidence" value="ECO:0007669"/>
    <property type="project" value="InterPro"/>
</dbReference>
<evidence type="ECO:0000256" key="1">
    <source>
        <dbReference type="SAM" id="MobiDB-lite"/>
    </source>
</evidence>
<proteinExistence type="predicted"/>
<feature type="region of interest" description="Disordered" evidence="1">
    <location>
        <begin position="28"/>
        <end position="55"/>
    </location>
</feature>
<feature type="compositionally biased region" description="Polar residues" evidence="1">
    <location>
        <begin position="29"/>
        <end position="39"/>
    </location>
</feature>
<dbReference type="InterPro" id="IPR040009">
    <property type="entry name" value="Mtf2/C5D6.12-like"/>
</dbReference>
<dbReference type="Pfam" id="PF19189">
    <property type="entry name" value="Mtf2"/>
    <property type="match status" value="1"/>
</dbReference>
<accession>M2Q5K2</accession>
<dbReference type="STRING" id="914234.M2Q5K2"/>
<evidence type="ECO:0000313" key="4">
    <source>
        <dbReference type="Proteomes" id="UP000016930"/>
    </source>
</evidence>
<dbReference type="Proteomes" id="UP000016930">
    <property type="component" value="Unassembled WGS sequence"/>
</dbReference>
<dbReference type="PANTHER" id="PTHR39468">
    <property type="entry name" value="CHROMOSOME 7, WHOLE GENOME SHOTGUN SEQUENCE"/>
    <property type="match status" value="1"/>
</dbReference>
<feature type="region of interest" description="Disordered" evidence="1">
    <location>
        <begin position="219"/>
        <end position="241"/>
    </location>
</feature>
<name>M2Q5K2_CERS8</name>
<organism evidence="3 4">
    <name type="scientific">Ceriporiopsis subvermispora (strain B)</name>
    <name type="common">White-rot fungus</name>
    <name type="synonym">Gelatoporia subvermispora</name>
    <dbReference type="NCBI Taxonomy" id="914234"/>
    <lineage>
        <taxon>Eukaryota</taxon>
        <taxon>Fungi</taxon>
        <taxon>Dikarya</taxon>
        <taxon>Basidiomycota</taxon>
        <taxon>Agaricomycotina</taxon>
        <taxon>Agaricomycetes</taxon>
        <taxon>Polyporales</taxon>
        <taxon>Gelatoporiaceae</taxon>
        <taxon>Gelatoporia</taxon>
    </lineage>
</organism>
<protein>
    <recommendedName>
        <fullName evidence="2">Mtf2-like C-terminal domain-containing protein</fullName>
    </recommendedName>
</protein>
<dbReference type="EMBL" id="KB445813">
    <property type="protein sequence ID" value="EMD32093.1"/>
    <property type="molecule type" value="Genomic_DNA"/>
</dbReference>
<dbReference type="PANTHER" id="PTHR39468:SF1">
    <property type="entry name" value="MTF2-LIKE C-TERMINAL DOMAIN-CONTAINING PROTEIN"/>
    <property type="match status" value="1"/>
</dbReference>
<feature type="domain" description="Mtf2-like C-terminal" evidence="2">
    <location>
        <begin position="184"/>
        <end position="364"/>
    </location>
</feature>
<feature type="compositionally biased region" description="Basic and acidic residues" evidence="1">
    <location>
        <begin position="219"/>
        <end position="238"/>
    </location>
</feature>
<dbReference type="OrthoDB" id="2444174at2759"/>
<feature type="region of interest" description="Disordered" evidence="1">
    <location>
        <begin position="75"/>
        <end position="101"/>
    </location>
</feature>
<gene>
    <name evidence="3" type="ORF">CERSUDRAFT_99785</name>
</gene>
<evidence type="ECO:0000259" key="2">
    <source>
        <dbReference type="Pfam" id="PF19189"/>
    </source>
</evidence>
<dbReference type="InterPro" id="IPR043837">
    <property type="entry name" value="Mtf2-like_C"/>
</dbReference>
<feature type="compositionally biased region" description="Low complexity" evidence="1">
    <location>
        <begin position="40"/>
        <end position="54"/>
    </location>
</feature>
<sequence>MARMYSSAFVGGESTSYMRHDLRRAECMPSSSKVHSQIRTESTSSYSSSSGEGSIFDPNASPWDHVFKDIESTPMAVTGGHRPGLKGVTTDMAKSKSTRRVSMTMREVRAFDDMFNLLFDAASEQKGFSKDAAQQSTPSRTLLSQNDMGIGRSLMSAGAGATDLYGRLRRQTKVRWTTAAEQNLDRKREEMELCDSDQQLLEWAMREVFGESRRYEEAARRALEGGPQAKKDKGKDADTDQLQPSTYPYLLALLMKTFRDKYADPHLALSMFDHARHLSIPSYVFGCTTPAYNELIETRWRCFRDLRGVCEALEEMRANGVDMDRRTRTLAEKIRREVGQRNLWQEETSIGSGEAMEMLARIEKLTMRKSRDKQKVHGMSRSLAAVNEVWKVKAMHGDEHKDGWEFGKWDDQYVSSSQTLELR</sequence>
<keyword evidence="4" id="KW-1185">Reference proteome</keyword>
<reference evidence="3 4" key="1">
    <citation type="journal article" date="2012" name="Proc. Natl. Acad. Sci. U.S.A.">
        <title>Comparative genomics of Ceriporiopsis subvermispora and Phanerochaete chrysosporium provide insight into selective ligninolysis.</title>
        <authorList>
            <person name="Fernandez-Fueyo E."/>
            <person name="Ruiz-Duenas F.J."/>
            <person name="Ferreira P."/>
            <person name="Floudas D."/>
            <person name="Hibbett D.S."/>
            <person name="Canessa P."/>
            <person name="Larrondo L.F."/>
            <person name="James T.Y."/>
            <person name="Seelenfreund D."/>
            <person name="Lobos S."/>
            <person name="Polanco R."/>
            <person name="Tello M."/>
            <person name="Honda Y."/>
            <person name="Watanabe T."/>
            <person name="Watanabe T."/>
            <person name="Ryu J.S."/>
            <person name="Kubicek C.P."/>
            <person name="Schmoll M."/>
            <person name="Gaskell J."/>
            <person name="Hammel K.E."/>
            <person name="St John F.J."/>
            <person name="Vanden Wymelenberg A."/>
            <person name="Sabat G."/>
            <person name="Splinter BonDurant S."/>
            <person name="Syed K."/>
            <person name="Yadav J.S."/>
            <person name="Doddapaneni H."/>
            <person name="Subramanian V."/>
            <person name="Lavin J.L."/>
            <person name="Oguiza J.A."/>
            <person name="Perez G."/>
            <person name="Pisabarro A.G."/>
            <person name="Ramirez L."/>
            <person name="Santoyo F."/>
            <person name="Master E."/>
            <person name="Coutinho P.M."/>
            <person name="Henrissat B."/>
            <person name="Lombard V."/>
            <person name="Magnuson J.K."/>
            <person name="Kuees U."/>
            <person name="Hori C."/>
            <person name="Igarashi K."/>
            <person name="Samejima M."/>
            <person name="Held B.W."/>
            <person name="Barry K.W."/>
            <person name="LaButti K.M."/>
            <person name="Lapidus A."/>
            <person name="Lindquist E.A."/>
            <person name="Lucas S.M."/>
            <person name="Riley R."/>
            <person name="Salamov A.A."/>
            <person name="Hoffmeister D."/>
            <person name="Schwenk D."/>
            <person name="Hadar Y."/>
            <person name="Yarden O."/>
            <person name="de Vries R.P."/>
            <person name="Wiebenga A."/>
            <person name="Stenlid J."/>
            <person name="Eastwood D."/>
            <person name="Grigoriev I.V."/>
            <person name="Berka R.M."/>
            <person name="Blanchette R.A."/>
            <person name="Kersten P."/>
            <person name="Martinez A.T."/>
            <person name="Vicuna R."/>
            <person name="Cullen D."/>
        </authorList>
    </citation>
    <scope>NUCLEOTIDE SEQUENCE [LARGE SCALE GENOMIC DNA]</scope>
    <source>
        <strain evidence="3 4">B</strain>
    </source>
</reference>
<dbReference type="AlphaFoldDB" id="M2Q5K2"/>
<evidence type="ECO:0000313" key="3">
    <source>
        <dbReference type="EMBL" id="EMD32093.1"/>
    </source>
</evidence>
<dbReference type="HOGENOM" id="CLU_039423_0_0_1"/>